<dbReference type="PROSITE" id="PS00211">
    <property type="entry name" value="ABC_TRANSPORTER_1"/>
    <property type="match status" value="1"/>
</dbReference>
<name>A0A521FGN7_9BACL</name>
<evidence type="ECO:0000313" key="5">
    <source>
        <dbReference type="Proteomes" id="UP000315636"/>
    </source>
</evidence>
<protein>
    <submittedName>
        <fullName evidence="4">ABC-2 type transport system ATP-binding protein</fullName>
    </submittedName>
</protein>
<dbReference type="AlphaFoldDB" id="A0A521FGN7"/>
<dbReference type="PANTHER" id="PTHR43582:SF2">
    <property type="entry name" value="LINEARMYCIN RESISTANCE ATP-BINDING PROTEIN LNRL"/>
    <property type="match status" value="1"/>
</dbReference>
<evidence type="ECO:0000256" key="1">
    <source>
        <dbReference type="ARBA" id="ARBA00022741"/>
    </source>
</evidence>
<dbReference type="PANTHER" id="PTHR43582">
    <property type="entry name" value="LINEARMYCIN RESISTANCE ATP-BINDING PROTEIN LNRL"/>
    <property type="match status" value="1"/>
</dbReference>
<feature type="domain" description="ABC transporter" evidence="3">
    <location>
        <begin position="2"/>
        <end position="224"/>
    </location>
</feature>
<dbReference type="Proteomes" id="UP000315636">
    <property type="component" value="Unassembled WGS sequence"/>
</dbReference>
<keyword evidence="2 4" id="KW-0067">ATP-binding</keyword>
<dbReference type="GO" id="GO:0016887">
    <property type="term" value="F:ATP hydrolysis activity"/>
    <property type="evidence" value="ECO:0007669"/>
    <property type="project" value="InterPro"/>
</dbReference>
<dbReference type="InterPro" id="IPR027417">
    <property type="entry name" value="P-loop_NTPase"/>
</dbReference>
<evidence type="ECO:0000313" key="4">
    <source>
        <dbReference type="EMBL" id="SMO95154.1"/>
    </source>
</evidence>
<evidence type="ECO:0000259" key="3">
    <source>
        <dbReference type="PROSITE" id="PS50893"/>
    </source>
</evidence>
<gene>
    <name evidence="4" type="ORF">SAMN06264849_1198</name>
</gene>
<dbReference type="InterPro" id="IPR003439">
    <property type="entry name" value="ABC_transporter-like_ATP-bd"/>
</dbReference>
<keyword evidence="1" id="KW-0547">Nucleotide-binding</keyword>
<accession>A0A521FGN7</accession>
<organism evidence="4 5">
    <name type="scientific">Melghirimyces algeriensis</name>
    <dbReference type="NCBI Taxonomy" id="910412"/>
    <lineage>
        <taxon>Bacteria</taxon>
        <taxon>Bacillati</taxon>
        <taxon>Bacillota</taxon>
        <taxon>Bacilli</taxon>
        <taxon>Bacillales</taxon>
        <taxon>Thermoactinomycetaceae</taxon>
        <taxon>Melghirimyces</taxon>
    </lineage>
</organism>
<reference evidence="4 5" key="1">
    <citation type="submission" date="2017-05" db="EMBL/GenBank/DDBJ databases">
        <authorList>
            <person name="Varghese N."/>
            <person name="Submissions S."/>
        </authorList>
    </citation>
    <scope>NUCLEOTIDE SEQUENCE [LARGE SCALE GENOMIC DNA]</scope>
    <source>
        <strain evidence="4 5">DSM 45474</strain>
    </source>
</reference>
<dbReference type="InterPro" id="IPR003593">
    <property type="entry name" value="AAA+_ATPase"/>
</dbReference>
<dbReference type="CDD" id="cd03230">
    <property type="entry name" value="ABC_DR_subfamily_A"/>
    <property type="match status" value="1"/>
</dbReference>
<dbReference type="RefSeq" id="WP_142506846.1">
    <property type="nucleotide sequence ID" value="NZ_FXTI01000019.1"/>
</dbReference>
<evidence type="ECO:0000256" key="2">
    <source>
        <dbReference type="ARBA" id="ARBA00022840"/>
    </source>
</evidence>
<dbReference type="EMBL" id="FXTI01000019">
    <property type="protein sequence ID" value="SMO95154.1"/>
    <property type="molecule type" value="Genomic_DNA"/>
</dbReference>
<dbReference type="InterPro" id="IPR017871">
    <property type="entry name" value="ABC_transporter-like_CS"/>
</dbReference>
<dbReference type="OrthoDB" id="9804819at2"/>
<dbReference type="Pfam" id="PF00005">
    <property type="entry name" value="ABC_tran"/>
    <property type="match status" value="1"/>
</dbReference>
<dbReference type="PROSITE" id="PS50893">
    <property type="entry name" value="ABC_TRANSPORTER_2"/>
    <property type="match status" value="1"/>
</dbReference>
<dbReference type="SUPFAM" id="SSF52540">
    <property type="entry name" value="P-loop containing nucleoside triphosphate hydrolases"/>
    <property type="match status" value="1"/>
</dbReference>
<dbReference type="Gene3D" id="3.40.50.300">
    <property type="entry name" value="P-loop containing nucleotide triphosphate hydrolases"/>
    <property type="match status" value="1"/>
</dbReference>
<sequence>MLQVEKVSKSYGTNRALNNVSLTIPKGTCYGLIGPNGSGKSTLIKIISGIIRSYEGGIKYVGGVKGTLGYVPQDISLEEKLTARTNLEFFGQIHGLRGSTLKKKAEQILKDIGLLDRAGGIVESFSGGMKRRLNIGCALMHNPELIILDEPTVGVDPQSRHYIFNIVNKLKKQGKTIIYVSHYMEEIENLCDYVAFMDKGNIVEEGEIKELLNRYANTAVYFEAENPTKLLSKGNFTFTPYKTGVIIQTNDPLKTFTELVQLSRDHQFIPEQLSLFKPRLEDVFFQLTGTDLRDQSEKGE</sequence>
<keyword evidence="5" id="KW-1185">Reference proteome</keyword>
<dbReference type="GO" id="GO:0005524">
    <property type="term" value="F:ATP binding"/>
    <property type="evidence" value="ECO:0007669"/>
    <property type="project" value="UniProtKB-KW"/>
</dbReference>
<dbReference type="SMART" id="SM00382">
    <property type="entry name" value="AAA"/>
    <property type="match status" value="1"/>
</dbReference>
<proteinExistence type="predicted"/>